<evidence type="ECO:0000313" key="1">
    <source>
        <dbReference type="EMBL" id="TDL13218.1"/>
    </source>
</evidence>
<proteinExistence type="predicted"/>
<accession>A0A4Y7PE00</accession>
<dbReference type="VEuPathDB" id="FungiDB:BD410DRAFT_810746"/>
<gene>
    <name evidence="1" type="ORF">BD410DRAFT_810746</name>
</gene>
<organism evidence="1 2">
    <name type="scientific">Rickenella mellea</name>
    <dbReference type="NCBI Taxonomy" id="50990"/>
    <lineage>
        <taxon>Eukaryota</taxon>
        <taxon>Fungi</taxon>
        <taxon>Dikarya</taxon>
        <taxon>Basidiomycota</taxon>
        <taxon>Agaricomycotina</taxon>
        <taxon>Agaricomycetes</taxon>
        <taxon>Hymenochaetales</taxon>
        <taxon>Rickenellaceae</taxon>
        <taxon>Rickenella</taxon>
    </lineage>
</organism>
<keyword evidence="2" id="KW-1185">Reference proteome</keyword>
<evidence type="ECO:0000313" key="2">
    <source>
        <dbReference type="Proteomes" id="UP000294933"/>
    </source>
</evidence>
<reference evidence="1 2" key="1">
    <citation type="submission" date="2018-06" db="EMBL/GenBank/DDBJ databases">
        <title>A transcriptomic atlas of mushroom development highlights an independent origin of complex multicellularity.</title>
        <authorList>
            <consortium name="DOE Joint Genome Institute"/>
            <person name="Krizsan K."/>
            <person name="Almasi E."/>
            <person name="Merenyi Z."/>
            <person name="Sahu N."/>
            <person name="Viragh M."/>
            <person name="Koszo T."/>
            <person name="Mondo S."/>
            <person name="Kiss B."/>
            <person name="Balint B."/>
            <person name="Kues U."/>
            <person name="Barry K."/>
            <person name="Hegedus J.C."/>
            <person name="Henrissat B."/>
            <person name="Johnson J."/>
            <person name="Lipzen A."/>
            <person name="Ohm R."/>
            <person name="Nagy I."/>
            <person name="Pangilinan J."/>
            <person name="Yan J."/>
            <person name="Xiong Y."/>
            <person name="Grigoriev I.V."/>
            <person name="Hibbett D.S."/>
            <person name="Nagy L.G."/>
        </authorList>
    </citation>
    <scope>NUCLEOTIDE SEQUENCE [LARGE SCALE GENOMIC DNA]</scope>
    <source>
        <strain evidence="1 2">SZMC22713</strain>
    </source>
</reference>
<sequence>GYVALHVGDVSHKDKKKDGMVFRTRPEANAPNGKRCVLRHKMHKGHLAYVKNLSGVNQVLVTTDMGHRELHVDLDEVILLNGYTLAGSNRGTPEFFQSLRERHLIDEPAPPPRAPTPLPEVYEVDDDEESAWNPTAAPLRETAKWLFHPNVAAVMRSYYIFLIFRHSVTFENGDNDNRSGHTISMGESHEGRGTHVSFQWRGKRGARTQDIDLQYLERVEAVKGKLGVVMRGEHIGKVVEVLKFTNKEEAKVYEKGKDKKEAWIELRENLCKVEARM</sequence>
<dbReference type="AlphaFoldDB" id="A0A4Y7PE00"/>
<protein>
    <submittedName>
        <fullName evidence="1">Uncharacterized protein</fullName>
    </submittedName>
</protein>
<dbReference type="Proteomes" id="UP000294933">
    <property type="component" value="Unassembled WGS sequence"/>
</dbReference>
<name>A0A4Y7PE00_9AGAM</name>
<feature type="non-terminal residue" evidence="1">
    <location>
        <position position="1"/>
    </location>
</feature>
<dbReference type="EMBL" id="ML170837">
    <property type="protein sequence ID" value="TDL13218.1"/>
    <property type="molecule type" value="Genomic_DNA"/>
</dbReference>